<feature type="domain" description="Peptidoglycan binding-like" evidence="2">
    <location>
        <begin position="249"/>
        <end position="307"/>
    </location>
</feature>
<dbReference type="RefSeq" id="WP_318107051.1">
    <property type="nucleotide sequence ID" value="NZ_CP137573.1"/>
</dbReference>
<dbReference type="Pfam" id="PF01471">
    <property type="entry name" value="PG_binding_1"/>
    <property type="match status" value="1"/>
</dbReference>
<gene>
    <name evidence="3" type="ORF">R2D22_25775</name>
</gene>
<feature type="compositionally biased region" description="Low complexity" evidence="1">
    <location>
        <begin position="188"/>
        <end position="233"/>
    </location>
</feature>
<evidence type="ECO:0000256" key="1">
    <source>
        <dbReference type="SAM" id="MobiDB-lite"/>
    </source>
</evidence>
<accession>A0ABZ0LZ56</accession>
<organism evidence="3 4">
    <name type="scientific">Streptomyces solicathayae</name>
    <dbReference type="NCBI Taxonomy" id="3081768"/>
    <lineage>
        <taxon>Bacteria</taxon>
        <taxon>Bacillati</taxon>
        <taxon>Actinomycetota</taxon>
        <taxon>Actinomycetes</taxon>
        <taxon>Kitasatosporales</taxon>
        <taxon>Streptomycetaceae</taxon>
        <taxon>Streptomyces</taxon>
    </lineage>
</organism>
<protein>
    <submittedName>
        <fullName evidence="3">Peptidoglycan-binding domain-containing protein</fullName>
    </submittedName>
</protein>
<evidence type="ECO:0000313" key="3">
    <source>
        <dbReference type="EMBL" id="WOX24605.1"/>
    </source>
</evidence>
<sequence length="313" mass="31608">MAAAEDFDPLRIRPYVNLEASGAEADPHVPMPPADLPTVVPEGLDPATAAMPMPMPAVSHDGMDAGAGARAGAGIGYAAESGGGPQAYNEGDASETMPLLLDRAAFGAPPEADPEHEPPGRRRGLMVALVAGLAVAGTAAFAVGVLGGDDQDGLAGPDAASSSTALLVSEAPTPTPSESESESDRESASPSTSESASRSASPSASPSRTASAAAPRRSTSAPAPSTSSSRAEPPTGPEDGGPTLSRGDSGPEVLELQRRLKEIWAYKGPENGEYSGKVEEGVASFQSYMDIEEDPWGVYGPATREALEAVTSG</sequence>
<evidence type="ECO:0000259" key="2">
    <source>
        <dbReference type="Pfam" id="PF01471"/>
    </source>
</evidence>
<dbReference type="InterPro" id="IPR002477">
    <property type="entry name" value="Peptidoglycan-bd-like"/>
</dbReference>
<dbReference type="InterPro" id="IPR036366">
    <property type="entry name" value="PGBDSf"/>
</dbReference>
<proteinExistence type="predicted"/>
<reference evidence="3 4" key="1">
    <citation type="submission" date="2023-10" db="EMBL/GenBank/DDBJ databases">
        <title>The genome sequence of Streptomyces sp. HUAS YS2.</title>
        <authorList>
            <person name="Mo P."/>
        </authorList>
    </citation>
    <scope>NUCLEOTIDE SEQUENCE [LARGE SCALE GENOMIC DNA]</scope>
    <source>
        <strain evidence="3 4">HUAS YS2</strain>
    </source>
</reference>
<dbReference type="Proteomes" id="UP001301731">
    <property type="component" value="Chromosome"/>
</dbReference>
<dbReference type="SUPFAM" id="SSF47090">
    <property type="entry name" value="PGBD-like"/>
    <property type="match status" value="1"/>
</dbReference>
<dbReference type="Gene3D" id="1.10.101.10">
    <property type="entry name" value="PGBD-like superfamily/PGBD"/>
    <property type="match status" value="1"/>
</dbReference>
<keyword evidence="4" id="KW-1185">Reference proteome</keyword>
<name>A0ABZ0LZ56_9ACTN</name>
<feature type="region of interest" description="Disordered" evidence="1">
    <location>
        <begin position="154"/>
        <end position="253"/>
    </location>
</feature>
<feature type="compositionally biased region" description="Low complexity" evidence="1">
    <location>
        <begin position="169"/>
        <end position="178"/>
    </location>
</feature>
<dbReference type="EMBL" id="CP137573">
    <property type="protein sequence ID" value="WOX24605.1"/>
    <property type="molecule type" value="Genomic_DNA"/>
</dbReference>
<dbReference type="InterPro" id="IPR036365">
    <property type="entry name" value="PGBD-like_sf"/>
</dbReference>
<evidence type="ECO:0000313" key="4">
    <source>
        <dbReference type="Proteomes" id="UP001301731"/>
    </source>
</evidence>